<dbReference type="SFLD" id="SFLDS00029">
    <property type="entry name" value="Radical_SAM"/>
    <property type="match status" value="1"/>
</dbReference>
<dbReference type="InterPro" id="IPR045567">
    <property type="entry name" value="CofH/MnqC-like_C"/>
</dbReference>
<dbReference type="GO" id="GO:0044689">
    <property type="term" value="F:7,8-didemethyl-8-hydroxy-5-deazariboflavin synthase activity"/>
    <property type="evidence" value="ECO:0007669"/>
    <property type="project" value="TreeGrafter"/>
</dbReference>
<dbReference type="Proteomes" id="UP000054725">
    <property type="component" value="Unassembled WGS sequence"/>
</dbReference>
<evidence type="ECO:0000256" key="3">
    <source>
        <dbReference type="ARBA" id="ARBA00022723"/>
    </source>
</evidence>
<dbReference type="PANTHER" id="PTHR43076">
    <property type="entry name" value="FO SYNTHASE (COFH)"/>
    <property type="match status" value="1"/>
</dbReference>
<keyword evidence="3" id="KW-0479">Metal-binding</keyword>
<dbReference type="Pfam" id="PF04055">
    <property type="entry name" value="Radical_SAM"/>
    <property type="match status" value="1"/>
</dbReference>
<dbReference type="PANTHER" id="PTHR43076:SF1">
    <property type="entry name" value="LIPOYL SYNTHASE 2"/>
    <property type="match status" value="1"/>
</dbReference>
<dbReference type="SFLD" id="SFLDF00342">
    <property type="entry name" value="cyclic_dehypoxanthine_futalosi"/>
    <property type="match status" value="1"/>
</dbReference>
<dbReference type="SUPFAM" id="SSF102114">
    <property type="entry name" value="Radical SAM enzymes"/>
    <property type="match status" value="1"/>
</dbReference>
<dbReference type="Pfam" id="PF19288">
    <property type="entry name" value="CofH_C"/>
    <property type="match status" value="1"/>
</dbReference>
<dbReference type="CDD" id="cd01335">
    <property type="entry name" value="Radical_SAM"/>
    <property type="match status" value="1"/>
</dbReference>
<dbReference type="AlphaFoldDB" id="A0A0W0WL89"/>
<dbReference type="NCBIfam" id="TIGR03699">
    <property type="entry name" value="menaquin_MqnC"/>
    <property type="match status" value="1"/>
</dbReference>
<evidence type="ECO:0000256" key="7">
    <source>
        <dbReference type="PIRSR" id="PIRSR004762-2"/>
    </source>
</evidence>
<dbReference type="InterPro" id="IPR034405">
    <property type="entry name" value="F420"/>
</dbReference>
<evidence type="ECO:0000259" key="8">
    <source>
        <dbReference type="PROSITE" id="PS51918"/>
    </source>
</evidence>
<dbReference type="GO" id="GO:0051539">
    <property type="term" value="F:4 iron, 4 sulfur cluster binding"/>
    <property type="evidence" value="ECO:0007669"/>
    <property type="project" value="UniProtKB-KW"/>
</dbReference>
<dbReference type="PATRIC" id="fig|45070.6.peg.2872"/>
<feature type="binding site" evidence="6">
    <location>
        <position position="68"/>
    </location>
    <ligand>
        <name>[4Fe-4S] cluster</name>
        <dbReference type="ChEBI" id="CHEBI:49883"/>
        <note>4Fe-4S-S-AdoMet</note>
    </ligand>
</feature>
<feature type="binding site" evidence="7">
    <location>
        <position position="288"/>
    </location>
    <ligand>
        <name>(3R)-3-methyl-D-ornithine</name>
        <dbReference type="ChEBI" id="CHEBI:64642"/>
    </ligand>
</feature>
<dbReference type="PROSITE" id="PS51918">
    <property type="entry name" value="RADICAL_SAM"/>
    <property type="match status" value="1"/>
</dbReference>
<accession>A0A0W0WL89</accession>
<dbReference type="PIRSF" id="PIRSF004762">
    <property type="entry name" value="CHP00423"/>
    <property type="match status" value="1"/>
</dbReference>
<evidence type="ECO:0000256" key="5">
    <source>
        <dbReference type="ARBA" id="ARBA00023014"/>
    </source>
</evidence>
<feature type="binding site" evidence="6">
    <location>
        <position position="71"/>
    </location>
    <ligand>
        <name>[4Fe-4S] cluster</name>
        <dbReference type="ChEBI" id="CHEBI:49883"/>
        <note>4Fe-4S-S-AdoMet</note>
    </ligand>
</feature>
<dbReference type="NCBIfam" id="TIGR00423">
    <property type="entry name" value="CofH family radical SAM protein"/>
    <property type="match status" value="1"/>
</dbReference>
<dbReference type="GO" id="GO:0016765">
    <property type="term" value="F:transferase activity, transferring alkyl or aryl (other than methyl) groups"/>
    <property type="evidence" value="ECO:0007669"/>
    <property type="project" value="InterPro"/>
</dbReference>
<dbReference type="OrthoDB" id="9802027at2"/>
<keyword evidence="4 6" id="KW-0408">Iron</keyword>
<dbReference type="InterPro" id="IPR006638">
    <property type="entry name" value="Elp3/MiaA/NifB-like_rSAM"/>
</dbReference>
<feature type="binding site" evidence="7">
    <location>
        <position position="186"/>
    </location>
    <ligand>
        <name>S-adenosyl-L-methionine</name>
        <dbReference type="ChEBI" id="CHEBI:59789"/>
    </ligand>
</feature>
<dbReference type="SFLD" id="SFLDG01389">
    <property type="entry name" value="menaquinone_synthsis_involved"/>
    <property type="match status" value="1"/>
</dbReference>
<comment type="caution">
    <text evidence="9">The sequence shown here is derived from an EMBL/GenBank/DDBJ whole genome shotgun (WGS) entry which is preliminary data.</text>
</comment>
<feature type="binding site" evidence="7">
    <location>
        <position position="139"/>
    </location>
    <ligand>
        <name>(3R)-3-methyl-D-ornithine</name>
        <dbReference type="ChEBI" id="CHEBI:64642"/>
    </ligand>
</feature>
<dbReference type="InterPro" id="IPR058240">
    <property type="entry name" value="rSAM_sf"/>
</dbReference>
<feature type="binding site" evidence="7">
    <location>
        <position position="310"/>
    </location>
    <ligand>
        <name>(3R)-3-methyl-D-ornithine</name>
        <dbReference type="ChEBI" id="CHEBI:64642"/>
    </ligand>
</feature>
<reference evidence="9 10" key="1">
    <citation type="submission" date="2015-11" db="EMBL/GenBank/DDBJ databases">
        <title>Genomic analysis of 38 Legionella species identifies large and diverse effector repertoires.</title>
        <authorList>
            <person name="Burstein D."/>
            <person name="Amaro F."/>
            <person name="Zusman T."/>
            <person name="Lifshitz Z."/>
            <person name="Cohen O."/>
            <person name="Gilbert J.A."/>
            <person name="Pupko T."/>
            <person name="Shuman H.A."/>
            <person name="Segal G."/>
        </authorList>
    </citation>
    <scope>NUCLEOTIDE SEQUENCE [LARGE SCALE GENOMIC DNA]</scope>
    <source>
        <strain evidence="9 10">ATCC 49506</strain>
    </source>
</reference>
<keyword evidence="1 6" id="KW-0004">4Fe-4S</keyword>
<evidence type="ECO:0000313" key="9">
    <source>
        <dbReference type="EMBL" id="KTD33071.1"/>
    </source>
</evidence>
<feature type="binding site" evidence="6">
    <location>
        <position position="64"/>
    </location>
    <ligand>
        <name>[4Fe-4S] cluster</name>
        <dbReference type="ChEBI" id="CHEBI:49883"/>
        <note>4Fe-4S-S-AdoMet</note>
    </ligand>
</feature>
<sequence>MTTTSLYGEILNTERITPKQALKIIEVMPSEELYELGNAVRQRNKPDNVVTYVIDRNINYSNVCASVCNFCAFFRKPGAPDAYVHSYEEIYQKVEEMLELGGSGVLMQGGLHPNLPFEYYLNMLRQLKSRYGIHLHCFSPPEIDNFAKIYNLSLEEVLIQLKEAGLDSVPGAGAEILVDEFRKKRRSKCTGEEWLQVMRVAHKLNIPTTATMMFGMGEKIEHRIDHLEKLATLQDETGGFISFIPWTLQPDNTAIGKIYPDRVPPEEYLRWFALSRIYLQKIPNSQVSWLTQGLDVGKKALHCGANDLGSIMIEENVISQAGANHKATESMLRHAIEDEGYVPIKRNAAYLRLDQ</sequence>
<dbReference type="STRING" id="45070.Lnau_2719"/>
<gene>
    <name evidence="9" type="primary">mqnE</name>
    <name evidence="9" type="ORF">Lnau_2719</name>
</gene>
<keyword evidence="9" id="KW-0808">Transferase</keyword>
<dbReference type="InterPro" id="IPR007197">
    <property type="entry name" value="rSAM"/>
</dbReference>
<dbReference type="RefSeq" id="WP_058505690.1">
    <property type="nucleotide sequence ID" value="NZ_CAAAIF010000003.1"/>
</dbReference>
<dbReference type="Gene3D" id="3.20.20.70">
    <property type="entry name" value="Aldolase class I"/>
    <property type="match status" value="1"/>
</dbReference>
<evidence type="ECO:0000256" key="2">
    <source>
        <dbReference type="ARBA" id="ARBA00022691"/>
    </source>
</evidence>
<feature type="binding site" evidence="7">
    <location>
        <position position="70"/>
    </location>
    <ligand>
        <name>S-adenosyl-L-methionine</name>
        <dbReference type="ChEBI" id="CHEBI:59789"/>
    </ligand>
</feature>
<dbReference type="GO" id="GO:0009234">
    <property type="term" value="P:menaquinone biosynthetic process"/>
    <property type="evidence" value="ECO:0007669"/>
    <property type="project" value="InterPro"/>
</dbReference>
<dbReference type="EC" id="2.5.1.-" evidence="9"/>
<name>A0A0W0WL89_9GAMM</name>
<dbReference type="GO" id="GO:0046872">
    <property type="term" value="F:metal ion binding"/>
    <property type="evidence" value="ECO:0007669"/>
    <property type="project" value="UniProtKB-KW"/>
</dbReference>
<evidence type="ECO:0000256" key="6">
    <source>
        <dbReference type="PIRSR" id="PIRSR004762-1"/>
    </source>
</evidence>
<keyword evidence="2 6" id="KW-0949">S-adenosyl-L-methionine</keyword>
<feature type="binding site" evidence="7">
    <location>
        <position position="175"/>
    </location>
    <ligand>
        <name>S-adenosyl-L-methionine</name>
        <dbReference type="ChEBI" id="CHEBI:59789"/>
    </ligand>
</feature>
<evidence type="ECO:0000256" key="1">
    <source>
        <dbReference type="ARBA" id="ARBA00022485"/>
    </source>
</evidence>
<comment type="cofactor">
    <cofactor evidence="6">
        <name>[4Fe-4S] cluster</name>
        <dbReference type="ChEBI" id="CHEBI:49883"/>
    </cofactor>
    <text evidence="6">Binds 1 [4Fe-4S] cluster. The cluster is coordinated with 3 cysteines and an exchangeable S-adenosyl-L-methionine.</text>
</comment>
<dbReference type="SMART" id="SM00729">
    <property type="entry name" value="Elp3"/>
    <property type="match status" value="1"/>
</dbReference>
<dbReference type="InterPro" id="IPR020050">
    <property type="entry name" value="FO_synthase_su2"/>
</dbReference>
<dbReference type="InterPro" id="IPR013785">
    <property type="entry name" value="Aldolase_TIM"/>
</dbReference>
<keyword evidence="5 6" id="KW-0411">Iron-sulfur</keyword>
<feature type="domain" description="Radical SAM core" evidence="8">
    <location>
        <begin position="50"/>
        <end position="281"/>
    </location>
</feature>
<evidence type="ECO:0000256" key="4">
    <source>
        <dbReference type="ARBA" id="ARBA00023004"/>
    </source>
</evidence>
<dbReference type="InterPro" id="IPR022431">
    <property type="entry name" value="Cyclic_DHFL_synthase_mqnC"/>
</dbReference>
<proteinExistence type="predicted"/>
<dbReference type="SFLD" id="SFLDG01064">
    <property type="entry name" value="F420__menaquinone_cofactor_bio"/>
    <property type="match status" value="1"/>
</dbReference>
<evidence type="ECO:0000313" key="10">
    <source>
        <dbReference type="Proteomes" id="UP000054725"/>
    </source>
</evidence>
<organism evidence="9 10">
    <name type="scientific">Legionella nautarum</name>
    <dbReference type="NCBI Taxonomy" id="45070"/>
    <lineage>
        <taxon>Bacteria</taxon>
        <taxon>Pseudomonadati</taxon>
        <taxon>Pseudomonadota</taxon>
        <taxon>Gammaproteobacteria</taxon>
        <taxon>Legionellales</taxon>
        <taxon>Legionellaceae</taxon>
        <taxon>Legionella</taxon>
    </lineage>
</organism>
<dbReference type="EMBL" id="LNYO01000024">
    <property type="protein sequence ID" value="KTD33071.1"/>
    <property type="molecule type" value="Genomic_DNA"/>
</dbReference>
<protein>
    <submittedName>
        <fullName evidence="9">Aminodeoxyfutalosine synthase</fullName>
        <ecNumber evidence="9">2.5.1.-</ecNumber>
    </submittedName>
</protein>
<keyword evidence="10" id="KW-1185">Reference proteome</keyword>